<proteinExistence type="predicted"/>
<comment type="caution">
    <text evidence="2">The sequence shown here is derived from an EMBL/GenBank/DDBJ whole genome shotgun (WGS) entry which is preliminary data.</text>
</comment>
<dbReference type="AlphaFoldDB" id="A0A328U7Q0"/>
<sequence length="114" mass="13052">MKKTKAYYEALLDLGFVKGEKLTKSEEEQHRANMRNGIEGDANIAEVSSGVYRRVNDEPDMETFIRMYMLKSLYFSRAIRSCLVFFVVIAVIGIAIGLLAYIVPILLEWLRLSL</sequence>
<evidence type="ECO:0000256" key="1">
    <source>
        <dbReference type="SAM" id="Phobius"/>
    </source>
</evidence>
<protein>
    <submittedName>
        <fullName evidence="2">Uncharacterized protein</fullName>
    </submittedName>
</protein>
<keyword evidence="1" id="KW-0472">Membrane</keyword>
<evidence type="ECO:0000313" key="2">
    <source>
        <dbReference type="EMBL" id="RAQ21998.1"/>
    </source>
</evidence>
<reference evidence="2 3" key="1">
    <citation type="submission" date="2018-06" db="EMBL/GenBank/DDBJ databases">
        <title>Noncontiguous genome sequence of Ruminococcaceae bacterium ASD2818.</title>
        <authorList>
            <person name="Chaplin A.V."/>
            <person name="Sokolova S.R."/>
            <person name="Kochetkova T.O."/>
            <person name="Goltsov A.Y."/>
            <person name="Trofimov D.Y."/>
            <person name="Efimov B.A."/>
        </authorList>
    </citation>
    <scope>NUCLEOTIDE SEQUENCE [LARGE SCALE GENOMIC DNA]</scope>
    <source>
        <strain evidence="2 3">ASD2818</strain>
    </source>
</reference>
<dbReference type="Proteomes" id="UP000249377">
    <property type="component" value="Unassembled WGS sequence"/>
</dbReference>
<gene>
    <name evidence="2" type="ORF">DPQ25_13935</name>
</gene>
<organism evidence="2 3">
    <name type="scientific">Hydrogeniiclostridium mannosilyticum</name>
    <dbReference type="NCBI Taxonomy" id="2764322"/>
    <lineage>
        <taxon>Bacteria</taxon>
        <taxon>Bacillati</taxon>
        <taxon>Bacillota</taxon>
        <taxon>Clostridia</taxon>
        <taxon>Eubacteriales</taxon>
        <taxon>Acutalibacteraceae</taxon>
        <taxon>Hydrogeniiclostridium</taxon>
    </lineage>
</organism>
<keyword evidence="1" id="KW-1133">Transmembrane helix</keyword>
<evidence type="ECO:0000313" key="3">
    <source>
        <dbReference type="Proteomes" id="UP000249377"/>
    </source>
</evidence>
<dbReference type="EMBL" id="QLYR01000018">
    <property type="protein sequence ID" value="RAQ21998.1"/>
    <property type="molecule type" value="Genomic_DNA"/>
</dbReference>
<keyword evidence="3" id="KW-1185">Reference proteome</keyword>
<feature type="transmembrane region" description="Helical" evidence="1">
    <location>
        <begin position="82"/>
        <end position="107"/>
    </location>
</feature>
<keyword evidence="1" id="KW-0812">Transmembrane</keyword>
<accession>A0A328U7Q0</accession>
<dbReference type="RefSeq" id="WP_112333787.1">
    <property type="nucleotide sequence ID" value="NZ_QLYR01000018.1"/>
</dbReference>
<name>A0A328U7Q0_9FIRM</name>